<reference evidence="1" key="1">
    <citation type="submission" date="2019-08" db="EMBL/GenBank/DDBJ databases">
        <authorList>
            <person name="Kucharzyk K."/>
            <person name="Murdoch R.W."/>
            <person name="Higgins S."/>
            <person name="Loffler F."/>
        </authorList>
    </citation>
    <scope>NUCLEOTIDE SEQUENCE</scope>
</reference>
<comment type="caution">
    <text evidence="1">The sequence shown here is derived from an EMBL/GenBank/DDBJ whole genome shotgun (WGS) entry which is preliminary data.</text>
</comment>
<protein>
    <submittedName>
        <fullName evidence="1">Uncharacterized protein</fullName>
    </submittedName>
</protein>
<name>A0A645CVY9_9ZZZZ</name>
<dbReference type="EMBL" id="VSSQ01030529">
    <property type="protein sequence ID" value="MPM81084.1"/>
    <property type="molecule type" value="Genomic_DNA"/>
</dbReference>
<gene>
    <name evidence="1" type="ORF">SDC9_128136</name>
</gene>
<evidence type="ECO:0000313" key="1">
    <source>
        <dbReference type="EMBL" id="MPM81084.1"/>
    </source>
</evidence>
<accession>A0A645CVY9</accession>
<proteinExistence type="predicted"/>
<organism evidence="1">
    <name type="scientific">bioreactor metagenome</name>
    <dbReference type="NCBI Taxonomy" id="1076179"/>
    <lineage>
        <taxon>unclassified sequences</taxon>
        <taxon>metagenomes</taxon>
        <taxon>ecological metagenomes</taxon>
    </lineage>
</organism>
<sequence>MSCVIEHRQVVLCCDALDCLHVAGVAVDVHGQDGACARGDRSLEFACVKREIIRLHIAKHGGKATADDGMRGGDKRKRCCDDFAWRKMKRRDGAFQREVTVGKEAKVWGFELLLQCGFQLLMLCAAVCQVAGGEDLANELLIFFHRRQRRARDQNRRVFLQHKISFVFAKAGKQNHRSYFSFFCLQKQMKGYSMISTPSTIHLISMISAKNLI</sequence>
<dbReference type="AlphaFoldDB" id="A0A645CVY9"/>